<dbReference type="InParanoid" id="K9TWB4"/>
<name>K9TWB4_CHRTP</name>
<sequence length="114" mass="13130">MTTELESNGLSAQKKRTFTAGGINPFANFREIEKEIRNEENPRSEVKNPSTTQHKGGATFQLYKHISSVEVDVARRFLAEGDEHSEGHLLELVNMKRDLLKMRSRLRRIVIETY</sequence>
<dbReference type="STRING" id="251229.Chro_1165"/>
<dbReference type="Proteomes" id="UP000010384">
    <property type="component" value="Chromosome"/>
</dbReference>
<dbReference type="HOGENOM" id="CLU_2116642_0_0_3"/>
<feature type="compositionally biased region" description="Basic and acidic residues" evidence="1">
    <location>
        <begin position="37"/>
        <end position="46"/>
    </location>
</feature>
<reference evidence="2 3" key="1">
    <citation type="submission" date="2012-06" db="EMBL/GenBank/DDBJ databases">
        <title>Finished chromosome of genome of Chroococcidiopsis thermalis PCC 7203.</title>
        <authorList>
            <consortium name="US DOE Joint Genome Institute"/>
            <person name="Gugger M."/>
            <person name="Coursin T."/>
            <person name="Rippka R."/>
            <person name="Tandeau De Marsac N."/>
            <person name="Huntemann M."/>
            <person name="Wei C.-L."/>
            <person name="Han J."/>
            <person name="Detter J.C."/>
            <person name="Han C."/>
            <person name="Tapia R."/>
            <person name="Davenport K."/>
            <person name="Daligault H."/>
            <person name="Erkkila T."/>
            <person name="Gu W."/>
            <person name="Munk A.C.C."/>
            <person name="Teshima H."/>
            <person name="Xu Y."/>
            <person name="Chain P."/>
            <person name="Chen A."/>
            <person name="Krypides N."/>
            <person name="Mavromatis K."/>
            <person name="Markowitz V."/>
            <person name="Szeto E."/>
            <person name="Ivanova N."/>
            <person name="Mikhailova N."/>
            <person name="Ovchinnikova G."/>
            <person name="Pagani I."/>
            <person name="Pati A."/>
            <person name="Goodwin L."/>
            <person name="Peters L."/>
            <person name="Pitluck S."/>
            <person name="Woyke T."/>
            <person name="Kerfeld C."/>
        </authorList>
    </citation>
    <scope>NUCLEOTIDE SEQUENCE [LARGE SCALE GENOMIC DNA]</scope>
    <source>
        <strain evidence="2 3">PCC 7203</strain>
    </source>
</reference>
<proteinExistence type="predicted"/>
<feature type="region of interest" description="Disordered" evidence="1">
    <location>
        <begin position="37"/>
        <end position="56"/>
    </location>
</feature>
<dbReference type="EMBL" id="CP003597">
    <property type="protein sequence ID" value="AFY86693.1"/>
    <property type="molecule type" value="Genomic_DNA"/>
</dbReference>
<dbReference type="AlphaFoldDB" id="K9TWB4"/>
<protein>
    <submittedName>
        <fullName evidence="2">Uncharacterized protein</fullName>
    </submittedName>
</protein>
<gene>
    <name evidence="2" type="ORF">Chro_1165</name>
</gene>
<dbReference type="RefSeq" id="WP_015153242.1">
    <property type="nucleotide sequence ID" value="NC_019695.1"/>
</dbReference>
<accession>K9TWB4</accession>
<evidence type="ECO:0000313" key="3">
    <source>
        <dbReference type="Proteomes" id="UP000010384"/>
    </source>
</evidence>
<dbReference type="KEGG" id="cthe:Chro_1165"/>
<organism evidence="2 3">
    <name type="scientific">Chroococcidiopsis thermalis (strain PCC 7203)</name>
    <dbReference type="NCBI Taxonomy" id="251229"/>
    <lineage>
        <taxon>Bacteria</taxon>
        <taxon>Bacillati</taxon>
        <taxon>Cyanobacteriota</taxon>
        <taxon>Cyanophyceae</taxon>
        <taxon>Chroococcidiopsidales</taxon>
        <taxon>Chroococcidiopsidaceae</taxon>
        <taxon>Chroococcidiopsis</taxon>
    </lineage>
</organism>
<evidence type="ECO:0000256" key="1">
    <source>
        <dbReference type="SAM" id="MobiDB-lite"/>
    </source>
</evidence>
<evidence type="ECO:0000313" key="2">
    <source>
        <dbReference type="EMBL" id="AFY86693.1"/>
    </source>
</evidence>
<keyword evidence="3" id="KW-1185">Reference proteome</keyword>